<dbReference type="OrthoDB" id="193931at2759"/>
<evidence type="ECO:0000313" key="2">
    <source>
        <dbReference type="EMBL" id="VDL19296.1"/>
    </source>
</evidence>
<evidence type="ECO:0000313" key="4">
    <source>
        <dbReference type="WBParaSite" id="HDID_0000183401-mRNA-1"/>
    </source>
</evidence>
<accession>A0A0R3SBI1</accession>
<gene>
    <name evidence="2" type="ORF">HDID_LOCUS1835</name>
</gene>
<feature type="region of interest" description="Disordered" evidence="1">
    <location>
        <begin position="1"/>
        <end position="30"/>
    </location>
</feature>
<dbReference type="Gene3D" id="3.30.200.20">
    <property type="entry name" value="Phosphorylase Kinase, domain 1"/>
    <property type="match status" value="1"/>
</dbReference>
<evidence type="ECO:0000256" key="1">
    <source>
        <dbReference type="SAM" id="MobiDB-lite"/>
    </source>
</evidence>
<dbReference type="WBParaSite" id="HDID_0000183401-mRNA-1">
    <property type="protein sequence ID" value="HDID_0000183401-mRNA-1"/>
    <property type="gene ID" value="HDID_0000183401"/>
</dbReference>
<sequence length="131" mass="14319">MKNHIGMKSKAPPSGKNPNTSVPSNSFMKRSTTYDVISQRNISPLGNTDLPDKTPYDLVLEQIQLRGDSKNLCPVPSGLAPFESNSNVGRYSLHEVLGKGSFSKVQLATHQLTKGNSTELFYEIIKGQIAN</sequence>
<protein>
    <submittedName>
        <fullName evidence="4">Protein kinase domain-containing protein</fullName>
    </submittedName>
</protein>
<name>A0A0R3SBI1_HYMDI</name>
<proteinExistence type="predicted"/>
<feature type="compositionally biased region" description="Polar residues" evidence="1">
    <location>
        <begin position="16"/>
        <end position="30"/>
    </location>
</feature>
<reference evidence="2 3" key="2">
    <citation type="submission" date="2018-11" db="EMBL/GenBank/DDBJ databases">
        <authorList>
            <consortium name="Pathogen Informatics"/>
        </authorList>
    </citation>
    <scope>NUCLEOTIDE SEQUENCE [LARGE SCALE GENOMIC DNA]</scope>
</reference>
<evidence type="ECO:0000313" key="3">
    <source>
        <dbReference type="Proteomes" id="UP000274504"/>
    </source>
</evidence>
<dbReference type="Proteomes" id="UP000274504">
    <property type="component" value="Unassembled WGS sequence"/>
</dbReference>
<dbReference type="AlphaFoldDB" id="A0A0R3SBI1"/>
<organism evidence="4">
    <name type="scientific">Hymenolepis diminuta</name>
    <name type="common">Rat tapeworm</name>
    <dbReference type="NCBI Taxonomy" id="6216"/>
    <lineage>
        <taxon>Eukaryota</taxon>
        <taxon>Metazoa</taxon>
        <taxon>Spiralia</taxon>
        <taxon>Lophotrochozoa</taxon>
        <taxon>Platyhelminthes</taxon>
        <taxon>Cestoda</taxon>
        <taxon>Eucestoda</taxon>
        <taxon>Cyclophyllidea</taxon>
        <taxon>Hymenolepididae</taxon>
        <taxon>Hymenolepis</taxon>
    </lineage>
</organism>
<dbReference type="EMBL" id="UYSG01000383">
    <property type="protein sequence ID" value="VDL19296.1"/>
    <property type="molecule type" value="Genomic_DNA"/>
</dbReference>
<reference evidence="4" key="1">
    <citation type="submission" date="2017-02" db="UniProtKB">
        <authorList>
            <consortium name="WormBaseParasite"/>
        </authorList>
    </citation>
    <scope>IDENTIFICATION</scope>
</reference>